<protein>
    <submittedName>
        <fullName evidence="2">Uncharacterized protein</fullName>
    </submittedName>
</protein>
<evidence type="ECO:0000256" key="1">
    <source>
        <dbReference type="SAM" id="MobiDB-lite"/>
    </source>
</evidence>
<feature type="compositionally biased region" description="Low complexity" evidence="1">
    <location>
        <begin position="1"/>
        <end position="59"/>
    </location>
</feature>
<name>A0A0G4G1N3_9ALVE</name>
<reference evidence="2" key="1">
    <citation type="submission" date="2014-11" db="EMBL/GenBank/DDBJ databases">
        <authorList>
            <person name="Otto D Thomas"/>
            <person name="Naeem Raeece"/>
        </authorList>
    </citation>
    <scope>NUCLEOTIDE SEQUENCE</scope>
</reference>
<dbReference type="EMBL" id="CDMZ01000812">
    <property type="protein sequence ID" value="CEM21957.1"/>
    <property type="molecule type" value="Genomic_DNA"/>
</dbReference>
<accession>A0A0G4G1N3</accession>
<evidence type="ECO:0000313" key="2">
    <source>
        <dbReference type="EMBL" id="CEM21957.1"/>
    </source>
</evidence>
<gene>
    <name evidence="2" type="ORF">Cvel_19835</name>
</gene>
<dbReference type="AlphaFoldDB" id="A0A0G4G1N3"/>
<sequence length="91" mass="9215">MTITSESISASPYLSSSSGAAAGRLLTSTTRTVPTGTTPMSTSSAVAVATSMSMTSTTKATKHSRLDLPRSCKQGNLKPPTSQLLAGLLPA</sequence>
<proteinExistence type="predicted"/>
<feature type="region of interest" description="Disordered" evidence="1">
    <location>
        <begin position="1"/>
        <end position="91"/>
    </location>
</feature>
<organism evidence="2">
    <name type="scientific">Chromera velia CCMP2878</name>
    <dbReference type="NCBI Taxonomy" id="1169474"/>
    <lineage>
        <taxon>Eukaryota</taxon>
        <taxon>Sar</taxon>
        <taxon>Alveolata</taxon>
        <taxon>Colpodellida</taxon>
        <taxon>Chromeraceae</taxon>
        <taxon>Chromera</taxon>
    </lineage>
</organism>
<dbReference type="VEuPathDB" id="CryptoDB:Cvel_19835"/>